<evidence type="ECO:0000256" key="5">
    <source>
        <dbReference type="ARBA" id="ARBA00022658"/>
    </source>
</evidence>
<dbReference type="GO" id="GO:0019898">
    <property type="term" value="C:extrinsic component of membrane"/>
    <property type="evidence" value="ECO:0007669"/>
    <property type="project" value="TreeGrafter"/>
</dbReference>
<dbReference type="GeneTree" id="ENSGT00940000154766"/>
<dbReference type="InterPro" id="IPR001251">
    <property type="entry name" value="CRAL-TRIO_dom"/>
</dbReference>
<dbReference type="CDD" id="cd00160">
    <property type="entry name" value="RhoGEF"/>
    <property type="match status" value="1"/>
</dbReference>
<dbReference type="FunFam" id="1.20.58.60:FF:000032">
    <property type="entry name" value="Kalirin RhoGEF kinase b"/>
    <property type="match status" value="1"/>
</dbReference>
<dbReference type="InterPro" id="IPR018159">
    <property type="entry name" value="Spectrin/alpha-actinin"/>
</dbReference>
<dbReference type="FunFam" id="1.20.58.60:FF:000024">
    <property type="entry name" value="Kalirin RhoGEF kinase a"/>
    <property type="match status" value="1"/>
</dbReference>
<dbReference type="InterPro" id="IPR035899">
    <property type="entry name" value="DBL_dom_sf"/>
</dbReference>
<evidence type="ECO:0000256" key="3">
    <source>
        <dbReference type="ARBA" id="ARBA00022490"/>
    </source>
</evidence>
<dbReference type="SMART" id="SM00325">
    <property type="entry name" value="RhoGEF"/>
    <property type="match status" value="1"/>
</dbReference>
<dbReference type="CDD" id="cd00176">
    <property type="entry name" value="SPEC"/>
    <property type="match status" value="4"/>
</dbReference>
<dbReference type="Pfam" id="PF00621">
    <property type="entry name" value="RhoGEF"/>
    <property type="match status" value="1"/>
</dbReference>
<evidence type="ECO:0000256" key="4">
    <source>
        <dbReference type="ARBA" id="ARBA00022553"/>
    </source>
</evidence>
<dbReference type="SMART" id="SM00516">
    <property type="entry name" value="SEC14"/>
    <property type="match status" value="1"/>
</dbReference>
<feature type="coiled-coil region" evidence="6">
    <location>
        <begin position="560"/>
        <end position="587"/>
    </location>
</feature>
<dbReference type="Gene3D" id="1.20.900.10">
    <property type="entry name" value="Dbl homology (DH) domain"/>
    <property type="match status" value="1"/>
</dbReference>
<dbReference type="SUPFAM" id="SSF50729">
    <property type="entry name" value="PH domain-like"/>
    <property type="match status" value="1"/>
</dbReference>
<dbReference type="CDD" id="cd00170">
    <property type="entry name" value="SEC14"/>
    <property type="match status" value="1"/>
</dbReference>
<dbReference type="PROSITE" id="PS50010">
    <property type="entry name" value="DH_2"/>
    <property type="match status" value="1"/>
</dbReference>
<organism evidence="10 11">
    <name type="scientific">Coturnix japonica</name>
    <name type="common">Japanese quail</name>
    <name type="synonym">Coturnix coturnix japonica</name>
    <dbReference type="NCBI Taxonomy" id="93934"/>
    <lineage>
        <taxon>Eukaryota</taxon>
        <taxon>Metazoa</taxon>
        <taxon>Chordata</taxon>
        <taxon>Craniata</taxon>
        <taxon>Vertebrata</taxon>
        <taxon>Euteleostomi</taxon>
        <taxon>Archelosauria</taxon>
        <taxon>Archosauria</taxon>
        <taxon>Dinosauria</taxon>
        <taxon>Saurischia</taxon>
        <taxon>Theropoda</taxon>
        <taxon>Coelurosauria</taxon>
        <taxon>Aves</taxon>
        <taxon>Neognathae</taxon>
        <taxon>Galloanserae</taxon>
        <taxon>Galliformes</taxon>
        <taxon>Phasianidae</taxon>
        <taxon>Perdicinae</taxon>
        <taxon>Coturnix</taxon>
    </lineage>
</organism>
<accession>A0A8C2TYV5</accession>
<dbReference type="Pfam" id="PF13716">
    <property type="entry name" value="CRAL_TRIO_2"/>
    <property type="match status" value="1"/>
</dbReference>
<evidence type="ECO:0000313" key="11">
    <source>
        <dbReference type="Proteomes" id="UP000694412"/>
    </source>
</evidence>
<feature type="domain" description="DH" evidence="8">
    <location>
        <begin position="1095"/>
        <end position="1270"/>
    </location>
</feature>
<evidence type="ECO:0000313" key="10">
    <source>
        <dbReference type="Ensembl" id="ENSCJPP00005018988.1"/>
    </source>
</evidence>
<feature type="region of interest" description="Disordered" evidence="7">
    <location>
        <begin position="1"/>
        <end position="25"/>
    </location>
</feature>
<dbReference type="Pfam" id="PF22697">
    <property type="entry name" value="SOS1_NGEF_PH"/>
    <property type="match status" value="1"/>
</dbReference>
<dbReference type="FunFam" id="1.20.900.10:FF:000001">
    <property type="entry name" value="Guanine nucleotide exchange factor DBS"/>
    <property type="match status" value="1"/>
</dbReference>
<feature type="domain" description="CRAL-TRIO" evidence="9">
    <location>
        <begin position="52"/>
        <end position="198"/>
    </location>
</feature>
<proteinExistence type="predicted"/>
<dbReference type="PROSITE" id="PS50191">
    <property type="entry name" value="CRAL_TRIO"/>
    <property type="match status" value="1"/>
</dbReference>
<dbReference type="InterPro" id="IPR051336">
    <property type="entry name" value="RhoGEF_Guanine_NuclExch_SF"/>
</dbReference>
<dbReference type="InterPro" id="IPR011993">
    <property type="entry name" value="PH-like_dom_sf"/>
</dbReference>
<keyword evidence="4" id="KW-0597">Phosphoprotein</keyword>
<keyword evidence="2" id="KW-0728">SH3 domain</keyword>
<evidence type="ECO:0000259" key="8">
    <source>
        <dbReference type="PROSITE" id="PS50010"/>
    </source>
</evidence>
<dbReference type="PANTHER" id="PTHR22826">
    <property type="entry name" value="RHO GUANINE EXCHANGE FACTOR-RELATED"/>
    <property type="match status" value="1"/>
</dbReference>
<dbReference type="GO" id="GO:0005085">
    <property type="term" value="F:guanyl-nucleotide exchange factor activity"/>
    <property type="evidence" value="ECO:0007669"/>
    <property type="project" value="UniProtKB-KW"/>
</dbReference>
<feature type="compositionally biased region" description="Low complexity" evidence="7">
    <location>
        <begin position="1"/>
        <end position="16"/>
    </location>
</feature>
<dbReference type="Gene3D" id="3.40.525.10">
    <property type="entry name" value="CRAL-TRIO lipid binding domain"/>
    <property type="match status" value="1"/>
</dbReference>
<evidence type="ECO:0000256" key="2">
    <source>
        <dbReference type="ARBA" id="ARBA00022443"/>
    </source>
</evidence>
<dbReference type="GO" id="GO:0007411">
    <property type="term" value="P:axon guidance"/>
    <property type="evidence" value="ECO:0007669"/>
    <property type="project" value="TreeGrafter"/>
</dbReference>
<keyword evidence="3" id="KW-0963">Cytoplasm</keyword>
<name>A0A8C2TYV5_COTJA</name>
<dbReference type="SMART" id="SM00150">
    <property type="entry name" value="SPEC"/>
    <property type="match status" value="5"/>
</dbReference>
<evidence type="ECO:0000256" key="1">
    <source>
        <dbReference type="ARBA" id="ARBA00004496"/>
    </source>
</evidence>
<dbReference type="GO" id="GO:0005737">
    <property type="term" value="C:cytoplasm"/>
    <property type="evidence" value="ECO:0007669"/>
    <property type="project" value="UniProtKB-SubCell"/>
</dbReference>
<dbReference type="InterPro" id="IPR000219">
    <property type="entry name" value="DH_dom"/>
</dbReference>
<evidence type="ECO:0000259" key="9">
    <source>
        <dbReference type="PROSITE" id="PS50191"/>
    </source>
</evidence>
<keyword evidence="11" id="KW-1185">Reference proteome</keyword>
<dbReference type="SUPFAM" id="SSF48065">
    <property type="entry name" value="DBL homology domain (DH-domain)"/>
    <property type="match status" value="1"/>
</dbReference>
<keyword evidence="6" id="KW-0175">Coiled coil</keyword>
<keyword evidence="5" id="KW-0344">Guanine-nucleotide releasing factor</keyword>
<dbReference type="InterPro" id="IPR058918">
    <property type="entry name" value="KALRN/TRIO-like_spectrin"/>
</dbReference>
<dbReference type="FunFam" id="3.40.525.10:FF:000003">
    <property type="entry name" value="kalirin isoform X2"/>
    <property type="match status" value="1"/>
</dbReference>
<dbReference type="Pfam" id="PF23323">
    <property type="entry name" value="Spectrin_6"/>
    <property type="match status" value="1"/>
</dbReference>
<dbReference type="Proteomes" id="UP000694412">
    <property type="component" value="Chromosome 2"/>
</dbReference>
<evidence type="ECO:0000256" key="7">
    <source>
        <dbReference type="SAM" id="MobiDB-lite"/>
    </source>
</evidence>
<dbReference type="InterPro" id="IPR002017">
    <property type="entry name" value="Spectrin_repeat"/>
</dbReference>
<sequence length="1356" mass="156749">MSSAATTATTAAASTAGSGGGEGAEEAAKDSADIAAFFRSGFRKNDEMKAMEVLPILKEKVAYLSGGRDKRGGPILTFPARSNHDRIRQEDLRRLISYLACIPSEEVCKRGFTVIVDMRGSKWDSIKPLLKILQESFPCCIHVALIIKPDNFWQKQRTNFGSSKFEFETNMVSLEGLTKVVDPSQLTPEFDGCLEYNHEEWIEIRVAFEDYISNATHMLSRLEELQDILSKKEMPQDLEGARNMIEEHSQLKKKVIKAPIEDLDVEGQKLLQRIQSSDSFPKKNSGSGNADLQNLLPKVSTMLDRLHSTRQHLHQMWHVRKLKLDQCFQLRLFEQDAEKMFDWITHNKGLFLNSYTEIGTSHPHAMELQTQHNHFAMNCMVLDWIENHGEAFLSKHTGVGKSLHRARALQKRHEDFEEVAQNTYTNADKLLEAAEQLAQTGECDPEEIYQAAHQLEDRIQDFVRRVEQRKILLDMSVSFHTHVKELWTWLEELQKELLDDVYAESVEAVQDLIKRFGQQQQTTLQVTVNVIKEGEDLIQQLRDSAISSNKTPHNSSINHIETVLQQLDEAQSQMEELFQERKIKLELFLQLRIFERDAIDIISDLESWNDELSQQMNDFDTEDLTIAEQRLQHHADKALTMNNLTFDVIHQGQDLLQYVNEVQASGVELLCDRDVDMATRVQDLLEFLHEKQQELDVAAEQHRKHLEQCVQLRHLQAEVKQVLGWIRNGESMLNAGLITASSLQEAEQLQREHEQFQHAIEKTHQSALQVQQKAEAMLQANHYDMDMIRECAEKVASHWQQLMLKMEDRLKLVNASVAFYKTSEQVCSVLESLEQEYKREEDWCGGADKLGPNSETDHVTPMISKHLEQKEAFLKACTLARRNADVFLKYLHRNSVNMPGMVTHIKAPEQQVKNILNELFQRENRVLHYWTMRKRRLDQCQQYVVFERSAKQALEWIHDNGEFYLSTHTSTGSSIQHTQELLKEHEEFQITAKQTKERVKLLIQLADGFCEKGHAHATEIKKCVTAVDKRYRDFSLRMEKYRTSLEKALGISSDSNKSSKSLQLDIIPASVPGSEVKLRDAAHELNEEKRKSARRKEFIMAELIQTEKAYVRDLRECMDTYLWEMTSGVEEIPPGIVNKEHIIFGNMQEIYEFHNNIFLKELEKYEQLPEDVGHCFVTWADKFQMYVTYCKNKPDSTQLILEHAGAYFDEIQQRHGLANSISSYLIKPVQRITKYQLLLKELLTCCEEGKGEIKDGLEVMLSVPKRANDAMHLSMLEGFDENLECQGELILQDSFQVWDPKSLIRKGRERHLFLFEISLVFSKEVKDSSGRSKYIYKSKLFVSMGEQVTIFRKLAR</sequence>
<dbReference type="Gene3D" id="2.30.29.30">
    <property type="entry name" value="Pleckstrin-homology domain (PH domain)/Phosphotyrosine-binding domain (PTB)"/>
    <property type="match status" value="1"/>
</dbReference>
<evidence type="ECO:0008006" key="12">
    <source>
        <dbReference type="Google" id="ProtNLM"/>
    </source>
</evidence>
<dbReference type="InterPro" id="IPR055251">
    <property type="entry name" value="SOS1_NGEF_PH"/>
</dbReference>
<dbReference type="InterPro" id="IPR036865">
    <property type="entry name" value="CRAL-TRIO_dom_sf"/>
</dbReference>
<dbReference type="FunFam" id="1.20.58.60:FF:000023">
    <property type="entry name" value="Kalirin RhoGEF kinase b"/>
    <property type="match status" value="1"/>
</dbReference>
<reference evidence="10" key="1">
    <citation type="submission" date="2015-11" db="EMBL/GenBank/DDBJ databases">
        <authorList>
            <consortium name="International Coturnix japonica Genome Analysis Consortium"/>
            <person name="Warren W."/>
            <person name="Burt D.W."/>
            <person name="Antin P.B."/>
            <person name="Lanford R."/>
            <person name="Gros J."/>
            <person name="Wilson R.K."/>
        </authorList>
    </citation>
    <scope>NUCLEOTIDE SEQUENCE [LARGE SCALE GENOMIC DNA]</scope>
</reference>
<dbReference type="Ensembl" id="ENSCJPT00005026343.1">
    <property type="protein sequence ID" value="ENSCJPP00005018988.1"/>
    <property type="gene ID" value="ENSCJPG00005014953.1"/>
</dbReference>
<comment type="subcellular location">
    <subcellularLocation>
        <location evidence="1">Cytoplasm</location>
    </subcellularLocation>
</comment>
<dbReference type="SUPFAM" id="SSF52087">
    <property type="entry name" value="CRAL/TRIO domain"/>
    <property type="match status" value="1"/>
</dbReference>
<dbReference type="Gene3D" id="1.20.58.60">
    <property type="match status" value="5"/>
</dbReference>
<reference evidence="10" key="2">
    <citation type="submission" date="2025-08" db="UniProtKB">
        <authorList>
            <consortium name="Ensembl"/>
        </authorList>
    </citation>
    <scope>IDENTIFICATION</scope>
</reference>
<dbReference type="SUPFAM" id="SSF46966">
    <property type="entry name" value="Spectrin repeat"/>
    <property type="match status" value="6"/>
</dbReference>
<dbReference type="PANTHER" id="PTHR22826:SF106">
    <property type="entry name" value="TRIO, ISOFORM A"/>
    <property type="match status" value="1"/>
</dbReference>
<dbReference type="Pfam" id="PF00435">
    <property type="entry name" value="Spectrin"/>
    <property type="match status" value="3"/>
</dbReference>
<protein>
    <recommendedName>
        <fullName evidence="12">Triple functional domain protein</fullName>
    </recommendedName>
</protein>
<reference evidence="10" key="3">
    <citation type="submission" date="2025-09" db="UniProtKB">
        <authorList>
            <consortium name="Ensembl"/>
        </authorList>
    </citation>
    <scope>IDENTIFICATION</scope>
</reference>
<evidence type="ECO:0000256" key="6">
    <source>
        <dbReference type="SAM" id="Coils"/>
    </source>
</evidence>